<dbReference type="InterPro" id="IPR016181">
    <property type="entry name" value="Acyl_CoA_acyltransferase"/>
</dbReference>
<proteinExistence type="predicted"/>
<dbReference type="EMBL" id="BMLN01000011">
    <property type="protein sequence ID" value="GGO06193.1"/>
    <property type="molecule type" value="Genomic_DNA"/>
</dbReference>
<dbReference type="CDD" id="cd04301">
    <property type="entry name" value="NAT_SF"/>
    <property type="match status" value="1"/>
</dbReference>
<evidence type="ECO:0000259" key="1">
    <source>
        <dbReference type="PROSITE" id="PS51186"/>
    </source>
</evidence>
<reference evidence="3" key="1">
    <citation type="journal article" date="2019" name="Int. J. Syst. Evol. Microbiol.">
        <title>The Global Catalogue of Microorganisms (GCM) 10K type strain sequencing project: providing services to taxonomists for standard genome sequencing and annotation.</title>
        <authorList>
            <consortium name="The Broad Institute Genomics Platform"/>
            <consortium name="The Broad Institute Genome Sequencing Center for Infectious Disease"/>
            <person name="Wu L."/>
            <person name="Ma J."/>
        </authorList>
    </citation>
    <scope>NUCLEOTIDE SEQUENCE [LARGE SCALE GENOMIC DNA]</scope>
    <source>
        <strain evidence="3">CGMCC 1.6964</strain>
    </source>
</reference>
<comment type="caution">
    <text evidence="2">The sequence shown here is derived from an EMBL/GenBank/DDBJ whole genome shotgun (WGS) entry which is preliminary data.</text>
</comment>
<dbReference type="PROSITE" id="PS51186">
    <property type="entry name" value="GNAT"/>
    <property type="match status" value="1"/>
</dbReference>
<keyword evidence="3" id="KW-1185">Reference proteome</keyword>
<organism evidence="2 3">
    <name type="scientific">Saccharibacillus kuerlensis</name>
    <dbReference type="NCBI Taxonomy" id="459527"/>
    <lineage>
        <taxon>Bacteria</taxon>
        <taxon>Bacillati</taxon>
        <taxon>Bacillota</taxon>
        <taxon>Bacilli</taxon>
        <taxon>Bacillales</taxon>
        <taxon>Paenibacillaceae</taxon>
        <taxon>Saccharibacillus</taxon>
    </lineage>
</organism>
<dbReference type="Pfam" id="PF13508">
    <property type="entry name" value="Acetyltransf_7"/>
    <property type="match status" value="1"/>
</dbReference>
<dbReference type="Gene3D" id="3.40.630.30">
    <property type="match status" value="1"/>
</dbReference>
<evidence type="ECO:0000313" key="2">
    <source>
        <dbReference type="EMBL" id="GGO06193.1"/>
    </source>
</evidence>
<feature type="domain" description="N-acetyltransferase" evidence="1">
    <location>
        <begin position="7"/>
        <end position="162"/>
    </location>
</feature>
<dbReference type="InterPro" id="IPR000182">
    <property type="entry name" value="GNAT_dom"/>
</dbReference>
<protein>
    <recommendedName>
        <fullName evidence="1">N-acetyltransferase domain-containing protein</fullName>
    </recommendedName>
</protein>
<dbReference type="SUPFAM" id="SSF55729">
    <property type="entry name" value="Acyl-CoA N-acyltransferases (Nat)"/>
    <property type="match status" value="1"/>
</dbReference>
<name>A0ABQ2L939_9BACL</name>
<evidence type="ECO:0000313" key="3">
    <source>
        <dbReference type="Proteomes" id="UP000606653"/>
    </source>
</evidence>
<gene>
    <name evidence="2" type="ORF">GCM10010969_33330</name>
</gene>
<dbReference type="RefSeq" id="WP_018977415.1">
    <property type="nucleotide sequence ID" value="NZ_BMLN01000011.1"/>
</dbReference>
<sequence>MNPSSNPTFELQTTGIWSDSLWSRISPVYNASFPDHIRKPERIIRNMFNKMEVFLHEGTLEGDVCSMALTGLSADRNLLIIDYLAILPAYRQQGIGRQTVRALAKWAWETYNVRGLLIEAEADDSEEGRNRMRFWSKCGFEMTEYVHSYVWVPERYKALLLDLQEETDPKYQNLPRDGQKLFEYIETFHKASFAR</sequence>
<accession>A0ABQ2L939</accession>
<dbReference type="Proteomes" id="UP000606653">
    <property type="component" value="Unassembled WGS sequence"/>
</dbReference>